<dbReference type="GO" id="GO:0050660">
    <property type="term" value="F:flavin adenine dinucleotide binding"/>
    <property type="evidence" value="ECO:0007669"/>
    <property type="project" value="InterPro"/>
</dbReference>
<keyword evidence="5 6" id="KW-0560">Oxidoreductase</keyword>
<dbReference type="InterPro" id="IPR037069">
    <property type="entry name" value="AcylCoA_DH/ox_N_sf"/>
</dbReference>
<protein>
    <submittedName>
        <fullName evidence="10">Acyl-CoA dehydrogenase</fullName>
    </submittedName>
</protein>
<reference evidence="10 11" key="1">
    <citation type="submission" date="2017-12" db="EMBL/GenBank/DDBJ databases">
        <authorList>
            <person name="Hurst M.R.H."/>
        </authorList>
    </citation>
    <scope>NUCLEOTIDE SEQUENCE [LARGE SCALE GENOMIC DNA]</scope>
    <source>
        <strain evidence="10 11">SY-3-19</strain>
    </source>
</reference>
<proteinExistence type="inferred from homology"/>
<evidence type="ECO:0000256" key="5">
    <source>
        <dbReference type="ARBA" id="ARBA00023002"/>
    </source>
</evidence>
<dbReference type="Gene3D" id="1.20.140.10">
    <property type="entry name" value="Butyryl-CoA Dehydrogenase, subunit A, domain 3"/>
    <property type="match status" value="1"/>
</dbReference>
<dbReference type="RefSeq" id="WP_104828602.1">
    <property type="nucleotide sequence ID" value="NZ_PJCH01000003.1"/>
</dbReference>
<dbReference type="EMBL" id="PJCH01000003">
    <property type="protein sequence ID" value="PQA88964.1"/>
    <property type="molecule type" value="Genomic_DNA"/>
</dbReference>
<evidence type="ECO:0000313" key="10">
    <source>
        <dbReference type="EMBL" id="PQA88964.1"/>
    </source>
</evidence>
<evidence type="ECO:0000256" key="3">
    <source>
        <dbReference type="ARBA" id="ARBA00022630"/>
    </source>
</evidence>
<comment type="caution">
    <text evidence="10">The sequence shown here is derived from an EMBL/GenBank/DDBJ whole genome shotgun (WGS) entry which is preliminary data.</text>
</comment>
<sequence length="391" mass="42161">MTEPLSFDVTRLPSPHLNDSHEAWRQTVRAFVDREISPHVNEWDEAGAFPRELHKKAAAAGLIGLGFPEEYGGISDGVDVFHSLIAAEELARAGSGGLVAGLMTHGIGLPPIIALGSEELKQRIAPAVLAGDKLIALCVTEPSGGSDVANLKTKAVKKNGGYIVNGEKTFITSGRRADYLTVAVRTGSGGAGGLSFLLIEADRPGITRTPLKKMGWWMSDTASIHFDDVAVPAENLIGQENAGFAGIVANFNMERLSMAAQAVAFARVCIEDAAAWARDRQTFGKPLAKHQVIRHKFAEMTRMTNATQSYLDHCAWRVMKGESPVAELSLLKVQATRTMEFCAREAMQILGGAGFMRGCRVERIYREVRVMAIGGGSEEIMNDLAARQMGL</sequence>
<evidence type="ECO:0000256" key="2">
    <source>
        <dbReference type="ARBA" id="ARBA00009347"/>
    </source>
</evidence>
<dbReference type="InterPro" id="IPR009075">
    <property type="entry name" value="AcylCo_DH/oxidase_C"/>
</dbReference>
<accession>A0A2S7K8Y1</accession>
<gene>
    <name evidence="10" type="ORF">CW354_03170</name>
</gene>
<dbReference type="GO" id="GO:0003995">
    <property type="term" value="F:acyl-CoA dehydrogenase activity"/>
    <property type="evidence" value="ECO:0007669"/>
    <property type="project" value="TreeGrafter"/>
</dbReference>
<organism evidence="10 11">
    <name type="scientific">Hyphococcus luteus</name>
    <dbReference type="NCBI Taxonomy" id="2058213"/>
    <lineage>
        <taxon>Bacteria</taxon>
        <taxon>Pseudomonadati</taxon>
        <taxon>Pseudomonadota</taxon>
        <taxon>Alphaproteobacteria</taxon>
        <taxon>Parvularculales</taxon>
        <taxon>Parvularculaceae</taxon>
        <taxon>Hyphococcus</taxon>
    </lineage>
</organism>
<dbReference type="InterPro" id="IPR046373">
    <property type="entry name" value="Acyl-CoA_Oxase/DH_mid-dom_sf"/>
</dbReference>
<dbReference type="GO" id="GO:0005737">
    <property type="term" value="C:cytoplasm"/>
    <property type="evidence" value="ECO:0007669"/>
    <property type="project" value="TreeGrafter"/>
</dbReference>
<dbReference type="Gene3D" id="1.10.540.10">
    <property type="entry name" value="Acyl-CoA dehydrogenase/oxidase, N-terminal domain"/>
    <property type="match status" value="1"/>
</dbReference>
<dbReference type="SUPFAM" id="SSF47203">
    <property type="entry name" value="Acyl-CoA dehydrogenase C-terminal domain-like"/>
    <property type="match status" value="1"/>
</dbReference>
<dbReference type="OrthoDB" id="9775090at2"/>
<dbReference type="GO" id="GO:0033539">
    <property type="term" value="P:fatty acid beta-oxidation using acyl-CoA dehydrogenase"/>
    <property type="evidence" value="ECO:0007669"/>
    <property type="project" value="TreeGrafter"/>
</dbReference>
<name>A0A2S7K8Y1_9PROT</name>
<dbReference type="InterPro" id="IPR006091">
    <property type="entry name" value="Acyl-CoA_Oxase/DH_mid-dom"/>
</dbReference>
<dbReference type="Pfam" id="PF02770">
    <property type="entry name" value="Acyl-CoA_dh_M"/>
    <property type="match status" value="1"/>
</dbReference>
<dbReference type="PANTHER" id="PTHR48083">
    <property type="entry name" value="MEDIUM-CHAIN SPECIFIC ACYL-COA DEHYDROGENASE, MITOCHONDRIAL-RELATED"/>
    <property type="match status" value="1"/>
</dbReference>
<evidence type="ECO:0000256" key="1">
    <source>
        <dbReference type="ARBA" id="ARBA00001974"/>
    </source>
</evidence>
<feature type="domain" description="Acyl-CoA oxidase/dehydrogenase middle" evidence="8">
    <location>
        <begin position="136"/>
        <end position="229"/>
    </location>
</feature>
<dbReference type="InterPro" id="IPR036250">
    <property type="entry name" value="AcylCo_DH-like_C"/>
</dbReference>
<dbReference type="InterPro" id="IPR013786">
    <property type="entry name" value="AcylCoA_DH/ox_N"/>
</dbReference>
<dbReference type="InterPro" id="IPR050741">
    <property type="entry name" value="Acyl-CoA_dehydrogenase"/>
</dbReference>
<evidence type="ECO:0000256" key="6">
    <source>
        <dbReference type="RuleBase" id="RU362125"/>
    </source>
</evidence>
<evidence type="ECO:0000256" key="4">
    <source>
        <dbReference type="ARBA" id="ARBA00022827"/>
    </source>
</evidence>
<dbReference type="FunFam" id="1.20.140.10:FF:000001">
    <property type="entry name" value="Acyl-CoA dehydrogenase"/>
    <property type="match status" value="1"/>
</dbReference>
<evidence type="ECO:0000259" key="7">
    <source>
        <dbReference type="Pfam" id="PF00441"/>
    </source>
</evidence>
<comment type="cofactor">
    <cofactor evidence="1 6">
        <name>FAD</name>
        <dbReference type="ChEBI" id="CHEBI:57692"/>
    </cofactor>
</comment>
<dbReference type="PANTHER" id="PTHR48083:SF28">
    <property type="entry name" value="ACYL-COA DEHYDROGENASE FAMILY PROTEIN (AFU_ORTHOLOGUE AFUA_6G10880)-RELATED"/>
    <property type="match status" value="1"/>
</dbReference>
<dbReference type="Pfam" id="PF02771">
    <property type="entry name" value="Acyl-CoA_dh_N"/>
    <property type="match status" value="1"/>
</dbReference>
<feature type="domain" description="Acyl-CoA dehydrogenase/oxidase C-terminal" evidence="7">
    <location>
        <begin position="241"/>
        <end position="389"/>
    </location>
</feature>
<evidence type="ECO:0000259" key="9">
    <source>
        <dbReference type="Pfam" id="PF02771"/>
    </source>
</evidence>
<dbReference type="Pfam" id="PF00441">
    <property type="entry name" value="Acyl-CoA_dh_1"/>
    <property type="match status" value="1"/>
</dbReference>
<dbReference type="Gene3D" id="2.40.110.10">
    <property type="entry name" value="Butyryl-CoA Dehydrogenase, subunit A, domain 2"/>
    <property type="match status" value="1"/>
</dbReference>
<comment type="similarity">
    <text evidence="2 6">Belongs to the acyl-CoA dehydrogenase family.</text>
</comment>
<dbReference type="Proteomes" id="UP000239504">
    <property type="component" value="Unassembled WGS sequence"/>
</dbReference>
<evidence type="ECO:0000313" key="11">
    <source>
        <dbReference type="Proteomes" id="UP000239504"/>
    </source>
</evidence>
<dbReference type="InterPro" id="IPR009100">
    <property type="entry name" value="AcylCoA_DH/oxidase_NM_dom_sf"/>
</dbReference>
<evidence type="ECO:0000259" key="8">
    <source>
        <dbReference type="Pfam" id="PF02770"/>
    </source>
</evidence>
<dbReference type="FunFam" id="2.40.110.10:FF:000002">
    <property type="entry name" value="Acyl-CoA dehydrogenase fadE12"/>
    <property type="match status" value="1"/>
</dbReference>
<keyword evidence="4 6" id="KW-0274">FAD</keyword>
<dbReference type="SUPFAM" id="SSF56645">
    <property type="entry name" value="Acyl-CoA dehydrogenase NM domain-like"/>
    <property type="match status" value="1"/>
</dbReference>
<keyword evidence="3 6" id="KW-0285">Flavoprotein</keyword>
<dbReference type="AlphaFoldDB" id="A0A2S7K8Y1"/>
<feature type="domain" description="Acyl-CoA dehydrogenase/oxidase N-terminal" evidence="9">
    <location>
        <begin position="19"/>
        <end position="132"/>
    </location>
</feature>
<keyword evidence="11" id="KW-1185">Reference proteome</keyword>